<dbReference type="AlphaFoldDB" id="A0A917ACI2"/>
<gene>
    <name evidence="1" type="ORF">GCM10011360_32670</name>
</gene>
<dbReference type="PROSITE" id="PS51257">
    <property type="entry name" value="PROKAR_LIPOPROTEIN"/>
    <property type="match status" value="1"/>
</dbReference>
<protein>
    <recommendedName>
        <fullName evidence="3">Peptidase inhibitor I78 family protein</fullName>
    </recommendedName>
</protein>
<evidence type="ECO:0000313" key="1">
    <source>
        <dbReference type="EMBL" id="GGE42752.1"/>
    </source>
</evidence>
<keyword evidence="2" id="KW-1185">Reference proteome</keyword>
<reference evidence="2" key="1">
    <citation type="journal article" date="2019" name="Int. J. Syst. Evol. Microbiol.">
        <title>The Global Catalogue of Microorganisms (GCM) 10K type strain sequencing project: providing services to taxonomists for standard genome sequencing and annotation.</title>
        <authorList>
            <consortium name="The Broad Institute Genomics Platform"/>
            <consortium name="The Broad Institute Genome Sequencing Center for Infectious Disease"/>
            <person name="Wu L."/>
            <person name="Ma J."/>
        </authorList>
    </citation>
    <scope>NUCLEOTIDE SEQUENCE [LARGE SCALE GENOMIC DNA]</scope>
    <source>
        <strain evidence="2">CGMCC 1.12664</strain>
    </source>
</reference>
<dbReference type="Pfam" id="PF11720">
    <property type="entry name" value="Inhibitor_I78"/>
    <property type="match status" value="1"/>
</dbReference>
<proteinExistence type="predicted"/>
<dbReference type="InterPro" id="IPR021719">
    <property type="entry name" value="Prot_inh_I78"/>
</dbReference>
<comment type="caution">
    <text evidence="1">The sequence shown here is derived from an EMBL/GenBank/DDBJ whole genome shotgun (WGS) entry which is preliminary data.</text>
</comment>
<organism evidence="1 2">
    <name type="scientific">Primorskyibacter flagellatus</name>
    <dbReference type="NCBI Taxonomy" id="1387277"/>
    <lineage>
        <taxon>Bacteria</taxon>
        <taxon>Pseudomonadati</taxon>
        <taxon>Pseudomonadota</taxon>
        <taxon>Alphaproteobacteria</taxon>
        <taxon>Rhodobacterales</taxon>
        <taxon>Roseobacteraceae</taxon>
        <taxon>Primorskyibacter</taxon>
    </lineage>
</organism>
<dbReference type="Proteomes" id="UP000612855">
    <property type="component" value="Unassembled WGS sequence"/>
</dbReference>
<evidence type="ECO:0000313" key="2">
    <source>
        <dbReference type="Proteomes" id="UP000612855"/>
    </source>
</evidence>
<sequence length="90" mass="9482">MRMMLAGFGLVAVLAGCEETPVAETEDACGASSYQSLIGQDRAAVTAAGLEPGQKVRIYGPGAMLTMDYRADRINVELDNADRVIKVTCG</sequence>
<dbReference type="EMBL" id="BMFJ01000002">
    <property type="protein sequence ID" value="GGE42752.1"/>
    <property type="molecule type" value="Genomic_DNA"/>
</dbReference>
<evidence type="ECO:0008006" key="3">
    <source>
        <dbReference type="Google" id="ProtNLM"/>
    </source>
</evidence>
<accession>A0A917ACI2</accession>
<name>A0A917ACI2_9RHOB</name>
<dbReference type="RefSeq" id="WP_229737672.1">
    <property type="nucleotide sequence ID" value="NZ_BMFJ01000002.1"/>
</dbReference>
<dbReference type="Gene3D" id="3.30.10.10">
    <property type="entry name" value="Trypsin Inhibitor V, subunit A"/>
    <property type="match status" value="1"/>
</dbReference>